<dbReference type="OrthoDB" id="275688at2157"/>
<dbReference type="EMBL" id="CP026309">
    <property type="protein sequence ID" value="AUV82286.1"/>
    <property type="molecule type" value="Genomic_DNA"/>
</dbReference>
<dbReference type="KEGG" id="srub:C2R22_12055"/>
<dbReference type="AlphaFoldDB" id="A0A2I8VK31"/>
<dbReference type="RefSeq" id="WP_103425975.1">
    <property type="nucleotide sequence ID" value="NZ_CP026309.1"/>
</dbReference>
<sequence>MIGSPSPVTSTRRRVCTAVGSSVAALLGGCAAPVDSETETPAAEATVTVRIRNRDDVSRQYEVVVRQGESVTNEFSGVLPPDREQAVEMVATFRASADQHQVTVSTEAGQTGRTWDPTECPAFVVDAYVENGRPGFDASCAAREE</sequence>
<dbReference type="Proteomes" id="UP000236584">
    <property type="component" value="Chromosome"/>
</dbReference>
<protein>
    <submittedName>
        <fullName evidence="1">Uncharacterized protein</fullName>
    </submittedName>
</protein>
<accession>A0A2I8VK31</accession>
<keyword evidence="2" id="KW-1185">Reference proteome</keyword>
<organism evidence="1 2">
    <name type="scientific">Salinigranum rubrum</name>
    <dbReference type="NCBI Taxonomy" id="755307"/>
    <lineage>
        <taxon>Archaea</taxon>
        <taxon>Methanobacteriati</taxon>
        <taxon>Methanobacteriota</taxon>
        <taxon>Stenosarchaea group</taxon>
        <taxon>Halobacteria</taxon>
        <taxon>Halobacteriales</taxon>
        <taxon>Haloferacaceae</taxon>
        <taxon>Salinigranum</taxon>
    </lineage>
</organism>
<proteinExistence type="predicted"/>
<reference evidence="1 2" key="1">
    <citation type="submission" date="2018-01" db="EMBL/GenBank/DDBJ databases">
        <title>Complete genome sequence of Salinigranum rubrum GX10T, an extremely halophilic archaeon isolated from a marine solar saltern.</title>
        <authorList>
            <person name="Han S."/>
        </authorList>
    </citation>
    <scope>NUCLEOTIDE SEQUENCE [LARGE SCALE GENOMIC DNA]</scope>
    <source>
        <strain evidence="1 2">GX10</strain>
    </source>
</reference>
<evidence type="ECO:0000313" key="1">
    <source>
        <dbReference type="EMBL" id="AUV82286.1"/>
    </source>
</evidence>
<evidence type="ECO:0000313" key="2">
    <source>
        <dbReference type="Proteomes" id="UP000236584"/>
    </source>
</evidence>
<gene>
    <name evidence="1" type="ORF">C2R22_12055</name>
</gene>
<name>A0A2I8VK31_9EURY</name>
<dbReference type="GeneID" id="35592836"/>